<accession>E6XCR5</accession>
<protein>
    <recommendedName>
        <fullName evidence="3">STAS/SEC14 domain-containing protein</fullName>
    </recommendedName>
</protein>
<dbReference type="KEGG" id="cao:Celal_1753"/>
<dbReference type="eggNOG" id="ENOG5030ZN3">
    <property type="taxonomic scope" value="Bacteria"/>
</dbReference>
<keyword evidence="2" id="KW-1185">Reference proteome</keyword>
<dbReference type="RefSeq" id="WP_013550532.1">
    <property type="nucleotide sequence ID" value="NC_014934.1"/>
</dbReference>
<dbReference type="EMBL" id="CP002453">
    <property type="protein sequence ID" value="ADV49054.1"/>
    <property type="molecule type" value="Genomic_DNA"/>
</dbReference>
<dbReference type="HOGENOM" id="CLU_149784_1_0_10"/>
<dbReference type="AlphaFoldDB" id="E6XCR5"/>
<sequence>MTSHLNRKLIKRYQLSVGVVYIYENYAISEINEGIALSYENAKELLELGKAHYGKHTPFVFISNRKNSYSFNPTSHFKTIPVFPNLKGFAVVVYDSMNKEIAEMEQSFVNKPVNIFDNLDEAIIWVEKLIVSD</sequence>
<name>E6XCR5_CELAD</name>
<gene>
    <name evidence="1" type="ordered locus">Celal_1753</name>
</gene>
<proteinExistence type="predicted"/>
<dbReference type="Proteomes" id="UP000008634">
    <property type="component" value="Chromosome"/>
</dbReference>
<dbReference type="OrthoDB" id="1144359at2"/>
<dbReference type="STRING" id="688270.Celal_1753"/>
<reference evidence="1 2" key="1">
    <citation type="journal article" date="2010" name="Stand. Genomic Sci.">
        <title>Complete genome sequence of Cellulophaga algicola type strain (IC166).</title>
        <authorList>
            <person name="Abt B."/>
            <person name="Lu M."/>
            <person name="Misra M."/>
            <person name="Han C."/>
            <person name="Nolan M."/>
            <person name="Lucas S."/>
            <person name="Hammon N."/>
            <person name="Deshpande S."/>
            <person name="Cheng J.F."/>
            <person name="Tapia R."/>
            <person name="Goodwin L."/>
            <person name="Pitluck S."/>
            <person name="Liolios K."/>
            <person name="Pagani I."/>
            <person name="Ivanova N."/>
            <person name="Mavromatis K."/>
            <person name="Ovchinikova G."/>
            <person name="Pati A."/>
            <person name="Chen A."/>
            <person name="Palaniappan K."/>
            <person name="Land M."/>
            <person name="Hauser L."/>
            <person name="Chang Y.J."/>
            <person name="Jeffries C.D."/>
            <person name="Detter J.C."/>
            <person name="Brambilla E."/>
            <person name="Rohde M."/>
            <person name="Tindall B.J."/>
            <person name="Goker M."/>
            <person name="Woyke T."/>
            <person name="Bristow J."/>
            <person name="Eisen J.A."/>
            <person name="Markowitz V."/>
            <person name="Hugenholtz P."/>
            <person name="Kyrpides N.C."/>
            <person name="Klenk H.P."/>
            <person name="Lapidus A."/>
        </authorList>
    </citation>
    <scope>NUCLEOTIDE SEQUENCE [LARGE SCALE GENOMIC DNA]</scope>
    <source>
        <strain evidence="2">DSM 14237 / IC166 / ACAM 630</strain>
    </source>
</reference>
<evidence type="ECO:0008006" key="3">
    <source>
        <dbReference type="Google" id="ProtNLM"/>
    </source>
</evidence>
<evidence type="ECO:0000313" key="1">
    <source>
        <dbReference type="EMBL" id="ADV49054.1"/>
    </source>
</evidence>
<evidence type="ECO:0000313" key="2">
    <source>
        <dbReference type="Proteomes" id="UP000008634"/>
    </source>
</evidence>
<organism evidence="1 2">
    <name type="scientific">Cellulophaga algicola (strain DSM 14237 / IC166 / ACAM 630)</name>
    <dbReference type="NCBI Taxonomy" id="688270"/>
    <lineage>
        <taxon>Bacteria</taxon>
        <taxon>Pseudomonadati</taxon>
        <taxon>Bacteroidota</taxon>
        <taxon>Flavobacteriia</taxon>
        <taxon>Flavobacteriales</taxon>
        <taxon>Flavobacteriaceae</taxon>
        <taxon>Cellulophaga</taxon>
    </lineage>
</organism>